<dbReference type="Pfam" id="PF05685">
    <property type="entry name" value="Uma2"/>
    <property type="match status" value="1"/>
</dbReference>
<name>A0A1J1LT30_9CYAN</name>
<keyword evidence="3" id="KW-1185">Reference proteome</keyword>
<evidence type="ECO:0000313" key="3">
    <source>
        <dbReference type="Proteomes" id="UP000184315"/>
    </source>
</evidence>
<dbReference type="InterPro" id="IPR008538">
    <property type="entry name" value="Uma2"/>
</dbReference>
<organism evidence="2 3">
    <name type="scientific">Planktothrix tepida PCC 9214</name>
    <dbReference type="NCBI Taxonomy" id="671072"/>
    <lineage>
        <taxon>Bacteria</taxon>
        <taxon>Bacillati</taxon>
        <taxon>Cyanobacteriota</taxon>
        <taxon>Cyanophyceae</taxon>
        <taxon>Oscillatoriophycideae</taxon>
        <taxon>Oscillatoriales</taxon>
        <taxon>Microcoleaceae</taxon>
        <taxon>Planktothrix</taxon>
    </lineage>
</organism>
<dbReference type="InterPro" id="IPR012296">
    <property type="entry name" value="Nuclease_put_TT1808"/>
</dbReference>
<dbReference type="AlphaFoldDB" id="A0A1J1LT30"/>
<dbReference type="EMBL" id="CZDF01000180">
    <property type="protein sequence ID" value="CUR35741.1"/>
    <property type="molecule type" value="Genomic_DNA"/>
</dbReference>
<proteinExistence type="predicted"/>
<evidence type="ECO:0000259" key="1">
    <source>
        <dbReference type="Pfam" id="PF05685"/>
    </source>
</evidence>
<dbReference type="Proteomes" id="UP000184315">
    <property type="component" value="Unassembled WGS sequence"/>
</dbReference>
<gene>
    <name evidence="2" type="ORF">PL9214720011</name>
</gene>
<dbReference type="CDD" id="cd06260">
    <property type="entry name" value="DUF820-like"/>
    <property type="match status" value="1"/>
</dbReference>
<dbReference type="STRING" id="671072.PL9214720011"/>
<accession>A0A1J1LT30</accession>
<evidence type="ECO:0000313" key="2">
    <source>
        <dbReference type="EMBL" id="CUR35741.1"/>
    </source>
</evidence>
<protein>
    <recommendedName>
        <fullName evidence="1">Putative restriction endonuclease domain-containing protein</fullName>
    </recommendedName>
</protein>
<dbReference type="InterPro" id="IPR011335">
    <property type="entry name" value="Restrct_endonuc-II-like"/>
</dbReference>
<dbReference type="SUPFAM" id="SSF52980">
    <property type="entry name" value="Restriction endonuclease-like"/>
    <property type="match status" value="1"/>
</dbReference>
<reference evidence="3" key="1">
    <citation type="submission" date="2015-10" db="EMBL/GenBank/DDBJ databases">
        <authorList>
            <person name="Regsiter A."/>
            <person name="william w."/>
        </authorList>
    </citation>
    <scope>NUCLEOTIDE SEQUENCE [LARGE SCALE GENOMIC DNA]</scope>
</reference>
<dbReference type="Gene3D" id="3.90.1570.10">
    <property type="entry name" value="tt1808, chain A"/>
    <property type="match status" value="1"/>
</dbReference>
<dbReference type="PANTHER" id="PTHR35400:SF1">
    <property type="entry name" value="SLR1083 PROTEIN"/>
    <property type="match status" value="1"/>
</dbReference>
<dbReference type="PANTHER" id="PTHR35400">
    <property type="entry name" value="SLR1083 PROTEIN"/>
    <property type="match status" value="1"/>
</dbReference>
<feature type="domain" description="Putative restriction endonuclease" evidence="1">
    <location>
        <begin position="30"/>
        <end position="210"/>
    </location>
</feature>
<sequence>MTSVVAIMTLSSLTLPSYNSEIHQWQTATWDDYLAYRDHPTLERVKVFYQDGYLWSEMGSEGINHASISDLLTMLFAFWFARFPVASFSSLGRCQLEKANTRASAPDHVLYIGENAPRWQAGEPRRIDLNRWRVPDLVGEVSDTTLATDLDEKKQLYAALGIPEYWVTNVKGKQVIAFRLGENGKYEEIEYSVALSGLPILLLEQTLEQLTQVDNGMAALWFYQQIANINLNSLEEQGKN</sequence>